<keyword evidence="2" id="KW-1133">Transmembrane helix</keyword>
<dbReference type="GO" id="GO:0046872">
    <property type="term" value="F:metal ion binding"/>
    <property type="evidence" value="ECO:0007669"/>
    <property type="project" value="UniProtKB-KW"/>
</dbReference>
<gene>
    <name evidence="3" type="ORF">PEP31012_04198</name>
</gene>
<feature type="transmembrane region" description="Helical" evidence="2">
    <location>
        <begin position="61"/>
        <end position="80"/>
    </location>
</feature>
<feature type="transmembrane region" description="Helical" evidence="2">
    <location>
        <begin position="35"/>
        <end position="55"/>
    </location>
</feature>
<evidence type="ECO:0000256" key="2">
    <source>
        <dbReference type="SAM" id="Phobius"/>
    </source>
</evidence>
<feature type="transmembrane region" description="Helical" evidence="2">
    <location>
        <begin position="6"/>
        <end position="23"/>
    </location>
</feature>
<dbReference type="PROSITE" id="PS00079">
    <property type="entry name" value="MULTICOPPER_OXIDASE1"/>
    <property type="match status" value="1"/>
</dbReference>
<keyword evidence="1" id="KW-0479">Metal-binding</keyword>
<protein>
    <submittedName>
        <fullName evidence="3">Amino acid permease</fullName>
    </submittedName>
</protein>
<evidence type="ECO:0000313" key="4">
    <source>
        <dbReference type="Proteomes" id="UP000400981"/>
    </source>
</evidence>
<accession>A0A5E4XXN2</accession>
<dbReference type="EMBL" id="CABPSH010000014">
    <property type="protein sequence ID" value="VVE41241.1"/>
    <property type="molecule type" value="Genomic_DNA"/>
</dbReference>
<sequence>MPCIGFGSGFYLGLTGVACGWYYRKVLTQGPWAVVTHVIWPVASGLFLFFIAVYSIPTFDWATNVVGMAGILIGIVPLLLNRKKIWVARRG</sequence>
<dbReference type="AlphaFoldDB" id="A0A5E4XXN2"/>
<evidence type="ECO:0000256" key="1">
    <source>
        <dbReference type="ARBA" id="ARBA00022723"/>
    </source>
</evidence>
<dbReference type="InterPro" id="IPR033138">
    <property type="entry name" value="Cu_oxidase_CS"/>
</dbReference>
<reference evidence="3 4" key="1">
    <citation type="submission" date="2019-08" db="EMBL/GenBank/DDBJ databases">
        <authorList>
            <person name="Peeters C."/>
        </authorList>
    </citation>
    <scope>NUCLEOTIDE SEQUENCE [LARGE SCALE GENOMIC DNA]</scope>
    <source>
        <strain evidence="3 4">LMG 31012</strain>
    </source>
</reference>
<organism evidence="3 4">
    <name type="scientific">Pandoraea eparura</name>
    <dbReference type="NCBI Taxonomy" id="2508291"/>
    <lineage>
        <taxon>Bacteria</taxon>
        <taxon>Pseudomonadati</taxon>
        <taxon>Pseudomonadota</taxon>
        <taxon>Betaproteobacteria</taxon>
        <taxon>Burkholderiales</taxon>
        <taxon>Burkholderiaceae</taxon>
        <taxon>Pandoraea</taxon>
    </lineage>
</organism>
<name>A0A5E4XXN2_9BURK</name>
<keyword evidence="4" id="KW-1185">Reference proteome</keyword>
<dbReference type="Proteomes" id="UP000400981">
    <property type="component" value="Unassembled WGS sequence"/>
</dbReference>
<keyword evidence="2" id="KW-0472">Membrane</keyword>
<proteinExistence type="predicted"/>
<keyword evidence="2" id="KW-0812">Transmembrane</keyword>
<evidence type="ECO:0000313" key="3">
    <source>
        <dbReference type="EMBL" id="VVE41241.1"/>
    </source>
</evidence>